<evidence type="ECO:0000256" key="2">
    <source>
        <dbReference type="ARBA" id="ARBA00010147"/>
    </source>
</evidence>
<dbReference type="InterPro" id="IPR049883">
    <property type="entry name" value="NOTCH1_EGF-like"/>
</dbReference>
<protein>
    <recommendedName>
        <fullName evidence="9">Apple domain-containing protein</fullName>
    </recommendedName>
</protein>
<evidence type="ECO:0000256" key="8">
    <source>
        <dbReference type="ARBA" id="ARBA00023157"/>
    </source>
</evidence>
<dbReference type="PROSITE" id="PS50948">
    <property type="entry name" value="PAN"/>
    <property type="match status" value="1"/>
</dbReference>
<keyword evidence="8" id="KW-1015">Disulfide bond</keyword>
<keyword evidence="6" id="KW-0430">Lectin</keyword>
<dbReference type="Proteomes" id="UP000612055">
    <property type="component" value="Unassembled WGS sequence"/>
</dbReference>
<dbReference type="InterPro" id="IPR001881">
    <property type="entry name" value="EGF-like_Ca-bd_dom"/>
</dbReference>
<dbReference type="Gene3D" id="2.10.25.10">
    <property type="entry name" value="Laminin"/>
    <property type="match status" value="1"/>
</dbReference>
<dbReference type="GO" id="GO:0042806">
    <property type="term" value="F:fucose binding"/>
    <property type="evidence" value="ECO:0007669"/>
    <property type="project" value="UniProtKB-ARBA"/>
</dbReference>
<evidence type="ECO:0000313" key="10">
    <source>
        <dbReference type="EMBL" id="KAG2500874.1"/>
    </source>
</evidence>
<dbReference type="PANTHER" id="PTHR45713:SF6">
    <property type="entry name" value="F5_8 TYPE C DOMAIN-CONTAINING PROTEIN"/>
    <property type="match status" value="1"/>
</dbReference>
<evidence type="ECO:0000256" key="6">
    <source>
        <dbReference type="ARBA" id="ARBA00022734"/>
    </source>
</evidence>
<evidence type="ECO:0000256" key="4">
    <source>
        <dbReference type="ARBA" id="ARBA00022536"/>
    </source>
</evidence>
<proteinExistence type="inferred from homology"/>
<dbReference type="SMART" id="SM00181">
    <property type="entry name" value="EGF"/>
    <property type="match status" value="2"/>
</dbReference>
<dbReference type="PROSITE" id="PS01187">
    <property type="entry name" value="EGF_CA"/>
    <property type="match status" value="1"/>
</dbReference>
<comment type="caution">
    <text evidence="10">The sequence shown here is derived from an EMBL/GenBank/DDBJ whole genome shotgun (WGS) entry which is preliminary data.</text>
</comment>
<comment type="similarity">
    <text evidence="2">Belongs to the fucolectin family.</text>
</comment>
<dbReference type="SMART" id="SM00179">
    <property type="entry name" value="EGF_CA"/>
    <property type="match status" value="2"/>
</dbReference>
<name>A0A836C6F7_9CHLO</name>
<dbReference type="InterPro" id="IPR009030">
    <property type="entry name" value="Growth_fac_rcpt_cys_sf"/>
</dbReference>
<dbReference type="AlphaFoldDB" id="A0A836C6F7"/>
<evidence type="ECO:0000256" key="7">
    <source>
        <dbReference type="ARBA" id="ARBA00022837"/>
    </source>
</evidence>
<feature type="domain" description="Apple" evidence="9">
    <location>
        <begin position="191"/>
        <end position="269"/>
    </location>
</feature>
<keyword evidence="5" id="KW-0479">Metal-binding</keyword>
<reference evidence="10" key="1">
    <citation type="journal article" date="2020" name="bioRxiv">
        <title>Comparative genomics of Chlamydomonas.</title>
        <authorList>
            <person name="Craig R.J."/>
            <person name="Hasan A.R."/>
            <person name="Ness R.W."/>
            <person name="Keightley P.D."/>
        </authorList>
    </citation>
    <scope>NUCLEOTIDE SEQUENCE</scope>
    <source>
        <strain evidence="10">CCAP 11/70</strain>
    </source>
</reference>
<evidence type="ECO:0000256" key="5">
    <source>
        <dbReference type="ARBA" id="ARBA00022723"/>
    </source>
</evidence>
<dbReference type="EMBL" id="JAEHOE010000003">
    <property type="protein sequence ID" value="KAG2500874.1"/>
    <property type="molecule type" value="Genomic_DNA"/>
</dbReference>
<gene>
    <name evidence="10" type="ORF">HYH03_001635</name>
</gene>
<dbReference type="InterPro" id="IPR051941">
    <property type="entry name" value="BG_Antigen-Binding_Lectin"/>
</dbReference>
<evidence type="ECO:0000313" key="11">
    <source>
        <dbReference type="Proteomes" id="UP000612055"/>
    </source>
</evidence>
<dbReference type="InterPro" id="IPR018097">
    <property type="entry name" value="EGF_Ca-bd_CS"/>
</dbReference>
<dbReference type="GO" id="GO:0001868">
    <property type="term" value="P:regulation of complement activation, lectin pathway"/>
    <property type="evidence" value="ECO:0007669"/>
    <property type="project" value="UniProtKB-ARBA"/>
</dbReference>
<dbReference type="Gene3D" id="3.50.4.10">
    <property type="entry name" value="Hepatocyte Growth Factor"/>
    <property type="match status" value="1"/>
</dbReference>
<organism evidence="10 11">
    <name type="scientific">Edaphochlamys debaryana</name>
    <dbReference type="NCBI Taxonomy" id="47281"/>
    <lineage>
        <taxon>Eukaryota</taxon>
        <taxon>Viridiplantae</taxon>
        <taxon>Chlorophyta</taxon>
        <taxon>core chlorophytes</taxon>
        <taxon>Chlorophyceae</taxon>
        <taxon>CS clade</taxon>
        <taxon>Chlamydomonadales</taxon>
        <taxon>Chlamydomonadales incertae sedis</taxon>
        <taxon>Edaphochlamys</taxon>
    </lineage>
</organism>
<accession>A0A836C6F7</accession>
<dbReference type="GO" id="GO:0010185">
    <property type="term" value="P:regulation of cellular defense response"/>
    <property type="evidence" value="ECO:0007669"/>
    <property type="project" value="UniProtKB-ARBA"/>
</dbReference>
<dbReference type="InterPro" id="IPR003609">
    <property type="entry name" value="Pan_app"/>
</dbReference>
<comment type="subunit">
    <text evidence="3">Homotrimer.</text>
</comment>
<dbReference type="PANTHER" id="PTHR45713">
    <property type="entry name" value="FTP DOMAIN-CONTAINING PROTEIN"/>
    <property type="match status" value="1"/>
</dbReference>
<keyword evidence="11" id="KW-1185">Reference proteome</keyword>
<dbReference type="InterPro" id="IPR006585">
    <property type="entry name" value="FTP1"/>
</dbReference>
<evidence type="ECO:0000259" key="9">
    <source>
        <dbReference type="PROSITE" id="PS50948"/>
    </source>
</evidence>
<dbReference type="SUPFAM" id="SSF49785">
    <property type="entry name" value="Galactose-binding domain-like"/>
    <property type="match status" value="1"/>
</dbReference>
<keyword evidence="4" id="KW-0245">EGF-like domain</keyword>
<dbReference type="CDD" id="cd00054">
    <property type="entry name" value="EGF_CA"/>
    <property type="match status" value="1"/>
</dbReference>
<dbReference type="Pfam" id="PF22633">
    <property type="entry name" value="F5_F8_type_C_2"/>
    <property type="match status" value="1"/>
</dbReference>
<dbReference type="SUPFAM" id="SSF57184">
    <property type="entry name" value="Growth factor receptor domain"/>
    <property type="match status" value="1"/>
</dbReference>
<dbReference type="Pfam" id="PF07645">
    <property type="entry name" value="EGF_CA"/>
    <property type="match status" value="1"/>
</dbReference>
<keyword evidence="7" id="KW-0106">Calcium</keyword>
<comment type="function">
    <text evidence="1">Acts as a defensive agent. Recognizes blood group fucosylated oligosaccharides including A, B, H and Lewis B-type antigens. Does not recognize Lewis A antigen and has low affinity for monovalent haptens.</text>
</comment>
<dbReference type="InterPro" id="IPR000742">
    <property type="entry name" value="EGF"/>
</dbReference>
<sequence length="479" mass="51230">MRCGSERSGARCVNQPFAPAICRCNFRPWPAWNASVKVCQQATSAANTAPADFTHHCPFGRLWNATAGRCTDFDECANPDIAAVYCGLNATCANHDGSYSCSCQRYFRHWQFRSYSAAPGTQACYDEDGCVLGTTRSAVTKLCIADTDPCVLSGKPRCGNGTCTAQGSSFTCSCPLNYRWSVADNACVGVCDLVPGQRYWGGGFTTGRAADVLQPSPQAAQVLRPEDCAGLCAANAMCRVFVWRQMQCYLLSSSYTGRTPDDSYTSGACWFRMPPGAQNVALRGPTMASSVLASSLCVGGSCASRLAVDGSASSSGPPPFSLFQSFSNASDRFPWVAVDLSTPCLVEKVVIYNRRDCCGNRLVAAELRLGDQSVSNGTQIPLNPVVWKQSGTAGAVLNITLPAHRQGRFITLQNRNPSTNSSDWALNILEIEVYGHRLTEFNECSILGPASCDSATSTCQNIFGGAYKASFNTSCAGQQ</sequence>
<dbReference type="Gene3D" id="2.60.120.260">
    <property type="entry name" value="Galactose-binding domain-like"/>
    <property type="match status" value="1"/>
</dbReference>
<evidence type="ECO:0000256" key="1">
    <source>
        <dbReference type="ARBA" id="ARBA00002219"/>
    </source>
</evidence>
<dbReference type="SMART" id="SM00607">
    <property type="entry name" value="FTP"/>
    <property type="match status" value="1"/>
</dbReference>
<evidence type="ECO:0000256" key="3">
    <source>
        <dbReference type="ARBA" id="ARBA00011233"/>
    </source>
</evidence>
<dbReference type="InterPro" id="IPR008979">
    <property type="entry name" value="Galactose-bd-like_sf"/>
</dbReference>
<dbReference type="OrthoDB" id="550804at2759"/>
<dbReference type="GO" id="GO:0005509">
    <property type="term" value="F:calcium ion binding"/>
    <property type="evidence" value="ECO:0007669"/>
    <property type="project" value="InterPro"/>
</dbReference>